<evidence type="ECO:0000256" key="2">
    <source>
        <dbReference type="ARBA" id="ARBA00022527"/>
    </source>
</evidence>
<dbReference type="Gene3D" id="2.60.200.20">
    <property type="match status" value="1"/>
</dbReference>
<proteinExistence type="inferred from homology"/>
<dbReference type="SUPFAM" id="SSF56112">
    <property type="entry name" value="Protein kinase-like (PK-like)"/>
    <property type="match status" value="1"/>
</dbReference>
<keyword evidence="6 7" id="KW-0067">ATP-binding</keyword>
<dbReference type="InterPro" id="IPR000719">
    <property type="entry name" value="Prot_kinase_dom"/>
</dbReference>
<dbReference type="FunFam" id="1.10.510.10:FF:000571">
    <property type="entry name" value="Maternal embryonic leucine zipper kinase"/>
    <property type="match status" value="1"/>
</dbReference>
<dbReference type="InParanoid" id="A0A163KHY6"/>
<feature type="compositionally biased region" description="Low complexity" evidence="8">
    <location>
        <begin position="106"/>
        <end position="168"/>
    </location>
</feature>
<dbReference type="PROSITE" id="PS50011">
    <property type="entry name" value="PROTEIN_KINASE_DOM"/>
    <property type="match status" value="1"/>
</dbReference>
<dbReference type="GO" id="GO:0005524">
    <property type="term" value="F:ATP binding"/>
    <property type="evidence" value="ECO:0007669"/>
    <property type="project" value="UniProtKB-UniRule"/>
</dbReference>
<evidence type="ECO:0000256" key="5">
    <source>
        <dbReference type="ARBA" id="ARBA00022777"/>
    </source>
</evidence>
<feature type="compositionally biased region" description="Basic residues" evidence="8">
    <location>
        <begin position="184"/>
        <end position="196"/>
    </location>
</feature>
<dbReference type="OrthoDB" id="407410at2759"/>
<feature type="binding site" evidence="7">
    <location>
        <position position="463"/>
    </location>
    <ligand>
        <name>ATP</name>
        <dbReference type="ChEBI" id="CHEBI:30616"/>
    </ligand>
</feature>
<dbReference type="AlphaFoldDB" id="A0A163KHY6"/>
<dbReference type="EMBL" id="LT554888">
    <property type="protein sequence ID" value="SAM08133.1"/>
    <property type="molecule type" value="Genomic_DNA"/>
</dbReference>
<feature type="region of interest" description="Disordered" evidence="8">
    <location>
        <begin position="1"/>
        <end position="196"/>
    </location>
</feature>
<dbReference type="InterPro" id="IPR050205">
    <property type="entry name" value="CDPK_Ser/Thr_kinases"/>
</dbReference>
<organism evidence="11">
    <name type="scientific">Absidia glauca</name>
    <name type="common">Pin mould</name>
    <dbReference type="NCBI Taxonomy" id="4829"/>
    <lineage>
        <taxon>Eukaryota</taxon>
        <taxon>Fungi</taxon>
        <taxon>Fungi incertae sedis</taxon>
        <taxon>Mucoromycota</taxon>
        <taxon>Mucoromycotina</taxon>
        <taxon>Mucoromycetes</taxon>
        <taxon>Mucorales</taxon>
        <taxon>Cunninghamellaceae</taxon>
        <taxon>Absidia</taxon>
    </lineage>
</organism>
<dbReference type="InterPro" id="IPR000253">
    <property type="entry name" value="FHA_dom"/>
</dbReference>
<protein>
    <recommendedName>
        <fullName evidence="13">Protein kinase domain-containing protein</fullName>
    </recommendedName>
</protein>
<evidence type="ECO:0000256" key="3">
    <source>
        <dbReference type="ARBA" id="ARBA00022679"/>
    </source>
</evidence>
<feature type="domain" description="Protein kinase" evidence="10">
    <location>
        <begin position="434"/>
        <end position="714"/>
    </location>
</feature>
<dbReference type="Pfam" id="PF00498">
    <property type="entry name" value="FHA"/>
    <property type="match status" value="1"/>
</dbReference>
<dbReference type="Gene3D" id="1.10.510.10">
    <property type="entry name" value="Transferase(Phosphotransferase) domain 1"/>
    <property type="match status" value="1"/>
</dbReference>
<evidence type="ECO:0000256" key="6">
    <source>
        <dbReference type="ARBA" id="ARBA00022840"/>
    </source>
</evidence>
<dbReference type="InterPro" id="IPR017441">
    <property type="entry name" value="Protein_kinase_ATP_BS"/>
</dbReference>
<keyword evidence="12" id="KW-1185">Reference proteome</keyword>
<reference evidence="11" key="1">
    <citation type="submission" date="2016-04" db="EMBL/GenBank/DDBJ databases">
        <authorList>
            <person name="Evans L.H."/>
            <person name="Alamgir A."/>
            <person name="Owens N."/>
            <person name="Weber N.D."/>
            <person name="Virtaneva K."/>
            <person name="Barbian K."/>
            <person name="Babar A."/>
            <person name="Rosenke K."/>
        </authorList>
    </citation>
    <scope>NUCLEOTIDE SEQUENCE [LARGE SCALE GENOMIC DNA]</scope>
    <source>
        <strain evidence="11">CBS 101.48</strain>
    </source>
</reference>
<feature type="compositionally biased region" description="Low complexity" evidence="8">
    <location>
        <begin position="28"/>
        <end position="40"/>
    </location>
</feature>
<evidence type="ECO:0000313" key="11">
    <source>
        <dbReference type="EMBL" id="SAM08133.1"/>
    </source>
</evidence>
<dbReference type="PANTHER" id="PTHR24349">
    <property type="entry name" value="SERINE/THREONINE-PROTEIN KINASE"/>
    <property type="match status" value="1"/>
</dbReference>
<dbReference type="Pfam" id="PF00069">
    <property type="entry name" value="Pkinase"/>
    <property type="match status" value="1"/>
</dbReference>
<dbReference type="InterPro" id="IPR008984">
    <property type="entry name" value="SMAD_FHA_dom_sf"/>
</dbReference>
<dbReference type="GO" id="GO:0004674">
    <property type="term" value="F:protein serine/threonine kinase activity"/>
    <property type="evidence" value="ECO:0007669"/>
    <property type="project" value="UniProtKB-KW"/>
</dbReference>
<feature type="compositionally biased region" description="Basic and acidic residues" evidence="8">
    <location>
        <begin position="93"/>
        <end position="105"/>
    </location>
</feature>
<dbReference type="InterPro" id="IPR008271">
    <property type="entry name" value="Ser/Thr_kinase_AS"/>
</dbReference>
<dbReference type="PROSITE" id="PS50006">
    <property type="entry name" value="FHA_DOMAIN"/>
    <property type="match status" value="1"/>
</dbReference>
<evidence type="ECO:0000256" key="7">
    <source>
        <dbReference type="PROSITE-ProRule" id="PRU10141"/>
    </source>
</evidence>
<feature type="domain" description="FHA" evidence="9">
    <location>
        <begin position="342"/>
        <end position="396"/>
    </location>
</feature>
<keyword evidence="2" id="KW-0723">Serine/threonine-protein kinase</keyword>
<name>A0A163KHY6_ABSGL</name>
<sequence length="736" mass="82081">MGRTSHSPKKITNPHAVSPSRKANSAPTRANLNAKLLLTNTRRREPICKPEAIPSQPPSPTPLNTSNTLKRRNDEDSDRNDILCDSNNGNSGNKDKERHDSKGDHSTTTATTATTAIDDTTTNTASTASTDKNTTTDTTTTTASTTTTDTTVITNDNNNSSSSNSSRNSSKRQSTGIAKNDKVHLRRTSPHHVHRRFSAHERPVCLKAQLVLWEPSALRSHSDSMVSTDQANTSLSTLPTPSATVYYTPTMTDTTETNTARLCADPEQLLQLQNNESLLRQRRLQKQLHHSHPEDVIDYFRTNKTAWGYLRSETPGIPSHGLYGTEHKMVLPDQHTSIPSGCLIGSHPDCDIRIPGLEHQHAYIYMNWTLVADGFQPVVHVMNRSTKGTFIDGKAMQMSTESPVEKGQTIQLVGENGEGKALLLRQFKKVEDMYHINELLGYGGFGEVWKATCRTTHRRVALKKIRTQPRPNEVELALCREVAINVCLKPHPCIIRLENVLEERLISQLSNGTREVSCYIYMAMELGKDGDLFEWVSSLHGLPEHTAKTVFDQLFHAIAHLHSQGIAHRDLKPENVIVTDKKTLQVKLCDFGVASFERGGEGFKTYCGTKEYSAPELLSMKESTNSKGYSKSVDIWSLGMLLYVTLAGYNPRKHDEDPTEGQTKPMLRDKSYLSSGHEKWKEISNEAKDLIQKMLTRDPSQRLDIDQVLSHPWAQSAQGLGLRNAELATYLAKHSH</sequence>
<dbReference type="InterPro" id="IPR011009">
    <property type="entry name" value="Kinase-like_dom_sf"/>
</dbReference>
<evidence type="ECO:0008006" key="13">
    <source>
        <dbReference type="Google" id="ProtNLM"/>
    </source>
</evidence>
<dbReference type="SMART" id="SM00220">
    <property type="entry name" value="S_TKc"/>
    <property type="match status" value="1"/>
</dbReference>
<dbReference type="PROSITE" id="PS00107">
    <property type="entry name" value="PROTEIN_KINASE_ATP"/>
    <property type="match status" value="1"/>
</dbReference>
<dbReference type="Proteomes" id="UP000078561">
    <property type="component" value="Unassembled WGS sequence"/>
</dbReference>
<accession>A0A163KHY6</accession>
<keyword evidence="4 7" id="KW-0547">Nucleotide-binding</keyword>
<evidence type="ECO:0000256" key="1">
    <source>
        <dbReference type="ARBA" id="ARBA00005575"/>
    </source>
</evidence>
<evidence type="ECO:0000256" key="4">
    <source>
        <dbReference type="ARBA" id="ARBA00022741"/>
    </source>
</evidence>
<dbReference type="PROSITE" id="PS00108">
    <property type="entry name" value="PROTEIN_KINASE_ST"/>
    <property type="match status" value="1"/>
</dbReference>
<feature type="compositionally biased region" description="Basic and acidic residues" evidence="8">
    <location>
        <begin position="71"/>
        <end position="82"/>
    </location>
</feature>
<dbReference type="STRING" id="4829.A0A163KHY6"/>
<evidence type="ECO:0000259" key="10">
    <source>
        <dbReference type="PROSITE" id="PS50011"/>
    </source>
</evidence>
<keyword evidence="3" id="KW-0808">Transferase</keyword>
<evidence type="ECO:0000313" key="12">
    <source>
        <dbReference type="Proteomes" id="UP000078561"/>
    </source>
</evidence>
<gene>
    <name evidence="11" type="primary">ABSGL_13795.1 scaffold 14339</name>
</gene>
<evidence type="ECO:0000256" key="8">
    <source>
        <dbReference type="SAM" id="MobiDB-lite"/>
    </source>
</evidence>
<dbReference type="SUPFAM" id="SSF49879">
    <property type="entry name" value="SMAD/FHA domain"/>
    <property type="match status" value="1"/>
</dbReference>
<comment type="similarity">
    <text evidence="1">Belongs to the protein kinase superfamily. CAMK Ser/Thr protein kinase family. CHEK2 subfamily.</text>
</comment>
<keyword evidence="5" id="KW-0418">Kinase</keyword>
<evidence type="ECO:0000259" key="9">
    <source>
        <dbReference type="PROSITE" id="PS50006"/>
    </source>
</evidence>